<dbReference type="PANTHER" id="PTHR23355">
    <property type="entry name" value="RIBONUCLEASE"/>
    <property type="match status" value="1"/>
</dbReference>
<name>A0A1I2G5H3_9BURK</name>
<dbReference type="Pfam" id="PF00773">
    <property type="entry name" value="RNB"/>
    <property type="match status" value="2"/>
</dbReference>
<dbReference type="GO" id="GO:0005829">
    <property type="term" value="C:cytosol"/>
    <property type="evidence" value="ECO:0007669"/>
    <property type="project" value="TreeGrafter"/>
</dbReference>
<evidence type="ECO:0000313" key="3">
    <source>
        <dbReference type="EMBL" id="SFF11881.1"/>
    </source>
</evidence>
<dbReference type="OrthoDB" id="5288992at2"/>
<dbReference type="EMBL" id="FONX01000013">
    <property type="protein sequence ID" value="SFF11881.1"/>
    <property type="molecule type" value="Genomic_DNA"/>
</dbReference>
<keyword evidence="4" id="KW-1185">Reference proteome</keyword>
<dbReference type="PANTHER" id="PTHR23355:SF9">
    <property type="entry name" value="DIS3-LIKE EXONUCLEASE 2"/>
    <property type="match status" value="1"/>
</dbReference>
<evidence type="ECO:0000256" key="1">
    <source>
        <dbReference type="SAM" id="MobiDB-lite"/>
    </source>
</evidence>
<dbReference type="GO" id="GO:0003723">
    <property type="term" value="F:RNA binding"/>
    <property type="evidence" value="ECO:0007669"/>
    <property type="project" value="InterPro"/>
</dbReference>
<dbReference type="SUPFAM" id="SSF50249">
    <property type="entry name" value="Nucleic acid-binding proteins"/>
    <property type="match status" value="1"/>
</dbReference>
<gene>
    <name evidence="3" type="ORF">SAMN04489711_11353</name>
</gene>
<accession>A0A1I2G5H3</accession>
<dbReference type="STRING" id="1177982.SAMN04489711_11353"/>
<dbReference type="InterPro" id="IPR001900">
    <property type="entry name" value="RNase_II/R"/>
</dbReference>
<dbReference type="SMART" id="SM00955">
    <property type="entry name" value="RNB"/>
    <property type="match status" value="1"/>
</dbReference>
<dbReference type="Proteomes" id="UP000199119">
    <property type="component" value="Unassembled WGS sequence"/>
</dbReference>
<dbReference type="AlphaFoldDB" id="A0A1I2G5H3"/>
<feature type="compositionally biased region" description="Acidic residues" evidence="1">
    <location>
        <begin position="655"/>
        <end position="665"/>
    </location>
</feature>
<feature type="region of interest" description="Disordered" evidence="1">
    <location>
        <begin position="418"/>
        <end position="438"/>
    </location>
</feature>
<sequence>MHALFEEAGKFMAGRILSEAESSAQVELDSGKRVKVKAAHILLKFEKPAPAELLREGQAVAATIELPLAWEFAPEDEFGFADLARDYFSANATLAEQAGALFALYEAPHYFRRAGKGRFKKAPAEILQQALAAIEKKRLIQEQIVAWAEELGRGECPQPIREQLYKILFKPDKNAPEYKAVVEASRATHKAPLDLLTQAGAIDSPYQFHWKRFLFDNFPKGTGFAPVTAPQPPADLPLAPVQAYSIDDSQTTEIDDALSVQGLGTGTVTLGIHIAAPGLAITPGSAIDQLGRNRLSTVYMPGYKITMLPDEVVQIYTLDEGRANPAVSLYVTIDEATLEISGTETKLERVPVAVNLRHDQLDHIVTEAWLADPSIEVENTPQALLERREQLSFLYRLAQKLKAQREVVRGKPETFNRPDYNFRLSGNDGAEPTGSETVSISTRRRGAPLDLIVAEAAIVANSTWGGLLADHGVPGIYRSQASLAPGMKVRMGTKALPHAGIGVKSYAWATSPLRRYVDLVNQWQIIACVRHGKTAALAAPFKPKDADLFSIISSFDAAYSAYNGYQAGMERFWTLQYLRQNAITELDATVLKEGPGGSFLVRADSLPLVLPVLGAQGLPRGARVRVKLGEIDDITLDVNGTLLARLDDAAQEAAPDAEGEDDEEATAGPIAIAVDVNEAEAPAPAAAGH</sequence>
<feature type="region of interest" description="Disordered" evidence="1">
    <location>
        <begin position="650"/>
        <end position="671"/>
    </location>
</feature>
<dbReference type="InterPro" id="IPR012340">
    <property type="entry name" value="NA-bd_OB-fold"/>
</dbReference>
<organism evidence="3 4">
    <name type="scientific">Paracidovorax wautersii</name>
    <dbReference type="NCBI Taxonomy" id="1177982"/>
    <lineage>
        <taxon>Bacteria</taxon>
        <taxon>Pseudomonadati</taxon>
        <taxon>Pseudomonadota</taxon>
        <taxon>Betaproteobacteria</taxon>
        <taxon>Burkholderiales</taxon>
        <taxon>Comamonadaceae</taxon>
        <taxon>Paracidovorax</taxon>
    </lineage>
</organism>
<evidence type="ECO:0000313" key="4">
    <source>
        <dbReference type="Proteomes" id="UP000199119"/>
    </source>
</evidence>
<protein>
    <submittedName>
        <fullName evidence="3">Exoribonuclease-2</fullName>
    </submittedName>
</protein>
<dbReference type="RefSeq" id="WP_092940615.1">
    <property type="nucleotide sequence ID" value="NZ_FONX01000013.1"/>
</dbReference>
<dbReference type="GO" id="GO:0004540">
    <property type="term" value="F:RNA nuclease activity"/>
    <property type="evidence" value="ECO:0007669"/>
    <property type="project" value="InterPro"/>
</dbReference>
<feature type="domain" description="RNB" evidence="2">
    <location>
        <begin position="235"/>
        <end position="531"/>
    </location>
</feature>
<dbReference type="GO" id="GO:0006402">
    <property type="term" value="P:mRNA catabolic process"/>
    <property type="evidence" value="ECO:0007669"/>
    <property type="project" value="TreeGrafter"/>
</dbReference>
<reference evidence="4" key="1">
    <citation type="submission" date="2016-10" db="EMBL/GenBank/DDBJ databases">
        <authorList>
            <person name="Varghese N."/>
            <person name="Submissions S."/>
        </authorList>
    </citation>
    <scope>NUCLEOTIDE SEQUENCE [LARGE SCALE GENOMIC DNA]</scope>
    <source>
        <strain evidence="4">DSM 27981</strain>
    </source>
</reference>
<proteinExistence type="predicted"/>
<evidence type="ECO:0000259" key="2">
    <source>
        <dbReference type="SMART" id="SM00955"/>
    </source>
</evidence>
<dbReference type="InterPro" id="IPR050180">
    <property type="entry name" value="RNR_Ribonuclease"/>
</dbReference>